<dbReference type="EMBL" id="JACYCD010000078">
    <property type="protein sequence ID" value="KAF8703158.1"/>
    <property type="molecule type" value="Genomic_DNA"/>
</dbReference>
<accession>A0A8H7LSB0</accession>
<name>A0A8H7LSB0_9AGAM</name>
<dbReference type="Gene3D" id="3.40.50.12780">
    <property type="entry name" value="N-terminal domain of ligase-like"/>
    <property type="match status" value="1"/>
</dbReference>
<dbReference type="InterPro" id="IPR042099">
    <property type="entry name" value="ANL_N_sf"/>
</dbReference>
<gene>
    <name evidence="1" type="ORF">RHS03_06212</name>
</gene>
<organism evidence="1 2">
    <name type="scientific">Rhizoctonia solani</name>
    <dbReference type="NCBI Taxonomy" id="456999"/>
    <lineage>
        <taxon>Eukaryota</taxon>
        <taxon>Fungi</taxon>
        <taxon>Dikarya</taxon>
        <taxon>Basidiomycota</taxon>
        <taxon>Agaricomycotina</taxon>
        <taxon>Agaricomycetes</taxon>
        <taxon>Cantharellales</taxon>
        <taxon>Ceratobasidiaceae</taxon>
        <taxon>Rhizoctonia</taxon>
    </lineage>
</organism>
<proteinExistence type="predicted"/>
<reference evidence="1" key="1">
    <citation type="submission" date="2020-09" db="EMBL/GenBank/DDBJ databases">
        <title>Comparative genome analyses of four rice-infecting Rhizoctonia solani isolates reveal extensive enrichment of homogalacturonan modification genes.</title>
        <authorList>
            <person name="Lee D.-Y."/>
            <person name="Jeon J."/>
            <person name="Kim K.-T."/>
            <person name="Cheong K."/>
            <person name="Song H."/>
            <person name="Choi G."/>
            <person name="Ko J."/>
            <person name="Opiyo S.O."/>
            <person name="Zuo S."/>
            <person name="Madhav S."/>
            <person name="Lee Y.-H."/>
            <person name="Wang G.-L."/>
        </authorList>
    </citation>
    <scope>NUCLEOTIDE SEQUENCE</scope>
    <source>
        <strain evidence="1">AG1-IA WGL</strain>
    </source>
</reference>
<dbReference type="SUPFAM" id="SSF56801">
    <property type="entry name" value="Acetyl-CoA synthetase-like"/>
    <property type="match status" value="1"/>
</dbReference>
<protein>
    <submittedName>
        <fullName evidence="1">Uncharacterized protein</fullName>
    </submittedName>
</protein>
<dbReference type="AlphaFoldDB" id="A0A8H7LSB0"/>
<dbReference type="Proteomes" id="UP000602905">
    <property type="component" value="Unassembled WGS sequence"/>
</dbReference>
<sequence length="602" mass="66373">MPPHLSNMSPYKLTLASIAPSPKGDDPLTENELSLSLAIPRAAESSLNSTLFRLPLGSDPSMGSIDATCAEMRSIVAHLAEVWQRRLSSLSIPDESLDNTPFGPGITTCLLVEPSYEAIFHLLALWGIGCTVQFISVAMEPYIIDSQLDQSGCKVLLHSGFDDAWVKEHEDHFRGAIIQLPDEERASRLVHAPPPWPIPRRPTPALILQSSATTRKPKILRFPLHIYTIGHAYNCQTYLQSANTLGGTSKTPYTHPRLVLSPPYWQSFYRSLFVHLTTATPLAFAHVRNVLDLSPNHIIGWARALDAGAIASAAGLIRQIPLATWEAHADLFQSLFSFTISGSSIHYLVPVFECLRILITNLYGTSELGRLLCSTGPPYVHLEPYKDAPPPLVLPISDYAPDGSRHVELWYSAQNSYHLAHYFTYGGVPLELEPFPGDGPHKGEIAVNLGDIFKEIVIGDSSETAYIHVGRHSDQIRLGGEALGHIDAASYENQLMSEINGRITRANDGSWLVDGVQLFGMNMQCTALVIQLRPSESDHRPKNQPSEELIQSLYQSVNRLNDHLKLGRCMRVHVKKRTLIITSDGTFVHRSNAGVLAGLPPL</sequence>
<dbReference type="OrthoDB" id="3220340at2759"/>
<evidence type="ECO:0000313" key="1">
    <source>
        <dbReference type="EMBL" id="KAF8703158.1"/>
    </source>
</evidence>
<feature type="non-terminal residue" evidence="1">
    <location>
        <position position="1"/>
    </location>
</feature>
<comment type="caution">
    <text evidence="1">The sequence shown here is derived from an EMBL/GenBank/DDBJ whole genome shotgun (WGS) entry which is preliminary data.</text>
</comment>
<evidence type="ECO:0000313" key="2">
    <source>
        <dbReference type="Proteomes" id="UP000602905"/>
    </source>
</evidence>